<dbReference type="AlphaFoldDB" id="A0A7I7UC39"/>
<evidence type="ECO:0000256" key="1">
    <source>
        <dbReference type="SAM" id="SignalP"/>
    </source>
</evidence>
<reference evidence="3 4" key="1">
    <citation type="journal article" date="2019" name="Emerg. Microbes Infect.">
        <title>Comprehensive subspecies identification of 175 nontuberculous mycobacteria species based on 7547 genomic profiles.</title>
        <authorList>
            <person name="Matsumoto Y."/>
            <person name="Kinjo T."/>
            <person name="Motooka D."/>
            <person name="Nabeya D."/>
            <person name="Jung N."/>
            <person name="Uechi K."/>
            <person name="Horii T."/>
            <person name="Iida T."/>
            <person name="Fujita J."/>
            <person name="Nakamura S."/>
        </authorList>
    </citation>
    <scope>NUCLEOTIDE SEQUENCE [LARGE SCALE GENOMIC DNA]</scope>
    <source>
        <strain evidence="3 4">JCM 6367</strain>
    </source>
</reference>
<feature type="chain" id="PRO_5029689445" description="Haemophore haem-binding domain-containing protein" evidence="1">
    <location>
        <begin position="35"/>
        <end position="129"/>
    </location>
</feature>
<feature type="domain" description="Haemophore haem-binding" evidence="2">
    <location>
        <begin position="39"/>
        <end position="115"/>
    </location>
</feature>
<dbReference type="EMBL" id="AP022598">
    <property type="protein sequence ID" value="BBY78815.1"/>
    <property type="molecule type" value="Genomic_DNA"/>
</dbReference>
<name>A0A7I7UC39_MYCPF</name>
<sequence length="129" mass="13654">MPTPTMRPPTMRRALAAAVGAAGVLLAAVVPAQAQPTAPNCTAADLAGVATGVSAATSAYLFTHPPVNDFFTSLFGKDREQKKAEVIAFMDANPQVAAELRGIRQPMKDFRHRCGYGHGPQQEHREPGS</sequence>
<accession>A0A7I7UC39</accession>
<dbReference type="GO" id="GO:0020037">
    <property type="term" value="F:heme binding"/>
    <property type="evidence" value="ECO:0007669"/>
    <property type="project" value="InterPro"/>
</dbReference>
<protein>
    <recommendedName>
        <fullName evidence="2">Haemophore haem-binding domain-containing protein</fullName>
    </recommendedName>
</protein>
<evidence type="ECO:0000313" key="3">
    <source>
        <dbReference type="EMBL" id="BBY78815.1"/>
    </source>
</evidence>
<dbReference type="Gene3D" id="1.20.20.20">
    <property type="entry name" value="Haemophore, haem-binding domain"/>
    <property type="match status" value="1"/>
</dbReference>
<keyword evidence="1" id="KW-0732">Signal</keyword>
<organism evidence="3 4">
    <name type="scientific">Mycolicibacterium parafortuitum</name>
    <name type="common">Mycobacterium parafortuitum</name>
    <dbReference type="NCBI Taxonomy" id="39692"/>
    <lineage>
        <taxon>Bacteria</taxon>
        <taxon>Bacillati</taxon>
        <taxon>Actinomycetota</taxon>
        <taxon>Actinomycetes</taxon>
        <taxon>Mycobacteriales</taxon>
        <taxon>Mycobacteriaceae</taxon>
        <taxon>Mycolicibacterium</taxon>
    </lineage>
</organism>
<dbReference type="Proteomes" id="UP000466554">
    <property type="component" value="Chromosome"/>
</dbReference>
<dbReference type="NCBIfam" id="TIGR04529">
    <property type="entry name" value="MTB_hemophore"/>
    <property type="match status" value="1"/>
</dbReference>
<evidence type="ECO:0000259" key="2">
    <source>
        <dbReference type="Pfam" id="PF16525"/>
    </source>
</evidence>
<dbReference type="Pfam" id="PF16525">
    <property type="entry name" value="MHB"/>
    <property type="match status" value="1"/>
</dbReference>
<dbReference type="InterPro" id="IPR038378">
    <property type="entry name" value="MHB_sf"/>
</dbReference>
<dbReference type="InterPro" id="IPR032407">
    <property type="entry name" value="MHB"/>
</dbReference>
<gene>
    <name evidence="3" type="ORF">MPRF_57140</name>
</gene>
<proteinExistence type="predicted"/>
<feature type="signal peptide" evidence="1">
    <location>
        <begin position="1"/>
        <end position="34"/>
    </location>
</feature>
<evidence type="ECO:0000313" key="4">
    <source>
        <dbReference type="Proteomes" id="UP000466554"/>
    </source>
</evidence>